<feature type="region of interest" description="Disordered" evidence="1">
    <location>
        <begin position="1"/>
        <end position="22"/>
    </location>
</feature>
<name>A0A8K0SCH4_9HYPO</name>
<evidence type="ECO:0000256" key="1">
    <source>
        <dbReference type="SAM" id="MobiDB-lite"/>
    </source>
</evidence>
<protein>
    <submittedName>
        <fullName evidence="2">Uncharacterized protein</fullName>
    </submittedName>
</protein>
<dbReference type="Proteomes" id="UP000813444">
    <property type="component" value="Unassembled WGS sequence"/>
</dbReference>
<evidence type="ECO:0000313" key="2">
    <source>
        <dbReference type="EMBL" id="KAH7304316.1"/>
    </source>
</evidence>
<dbReference type="EMBL" id="JAGPNK010000024">
    <property type="protein sequence ID" value="KAH7304316.1"/>
    <property type="molecule type" value="Genomic_DNA"/>
</dbReference>
<dbReference type="OrthoDB" id="2958217at2759"/>
<reference evidence="2" key="1">
    <citation type="journal article" date="2021" name="Nat. Commun.">
        <title>Genetic determinants of endophytism in the Arabidopsis root mycobiome.</title>
        <authorList>
            <person name="Mesny F."/>
            <person name="Miyauchi S."/>
            <person name="Thiergart T."/>
            <person name="Pickel B."/>
            <person name="Atanasova L."/>
            <person name="Karlsson M."/>
            <person name="Huettel B."/>
            <person name="Barry K.W."/>
            <person name="Haridas S."/>
            <person name="Chen C."/>
            <person name="Bauer D."/>
            <person name="Andreopoulos W."/>
            <person name="Pangilinan J."/>
            <person name="LaButti K."/>
            <person name="Riley R."/>
            <person name="Lipzen A."/>
            <person name="Clum A."/>
            <person name="Drula E."/>
            <person name="Henrissat B."/>
            <person name="Kohler A."/>
            <person name="Grigoriev I.V."/>
            <person name="Martin F.M."/>
            <person name="Hacquard S."/>
        </authorList>
    </citation>
    <scope>NUCLEOTIDE SEQUENCE</scope>
    <source>
        <strain evidence="2">MPI-CAGE-CH-0235</strain>
    </source>
</reference>
<accession>A0A8K0SCH4</accession>
<keyword evidence="3" id="KW-1185">Reference proteome</keyword>
<proteinExistence type="predicted"/>
<sequence>MSPSVNVEATEHQTKQLTSKSASDLQQGVNISDIGQTFQDVIMAARYLDLRYIWINSFVGRAVNVNAPTKLQHKAAMQGSLASAQLLVAQETEVYTLDGDGNKPVEGDISANDVYV</sequence>
<comment type="caution">
    <text evidence="2">The sequence shown here is derived from an EMBL/GenBank/DDBJ whole genome shotgun (WGS) entry which is preliminary data.</text>
</comment>
<organism evidence="2 3">
    <name type="scientific">Stachybotrys elegans</name>
    <dbReference type="NCBI Taxonomy" id="80388"/>
    <lineage>
        <taxon>Eukaryota</taxon>
        <taxon>Fungi</taxon>
        <taxon>Dikarya</taxon>
        <taxon>Ascomycota</taxon>
        <taxon>Pezizomycotina</taxon>
        <taxon>Sordariomycetes</taxon>
        <taxon>Hypocreomycetidae</taxon>
        <taxon>Hypocreales</taxon>
        <taxon>Stachybotryaceae</taxon>
        <taxon>Stachybotrys</taxon>
    </lineage>
</organism>
<evidence type="ECO:0000313" key="3">
    <source>
        <dbReference type="Proteomes" id="UP000813444"/>
    </source>
</evidence>
<dbReference type="AlphaFoldDB" id="A0A8K0SCH4"/>
<gene>
    <name evidence="2" type="ORF">B0I35DRAFT_465301</name>
</gene>